<gene>
    <name evidence="4" type="ORF">GUJ93_ZPchr0013g37674</name>
</gene>
<dbReference type="PANTHER" id="PTHR12902">
    <property type="entry name" value="WASP-1"/>
    <property type="match status" value="1"/>
</dbReference>
<dbReference type="AlphaFoldDB" id="A0A8J5X0V9"/>
<dbReference type="GO" id="GO:0071933">
    <property type="term" value="F:Arp2/3 complex binding"/>
    <property type="evidence" value="ECO:0007669"/>
    <property type="project" value="TreeGrafter"/>
</dbReference>
<accession>A0A8J5X0V9</accession>
<dbReference type="GO" id="GO:0005856">
    <property type="term" value="C:cytoskeleton"/>
    <property type="evidence" value="ECO:0007669"/>
    <property type="project" value="UniProtKB-SubCell"/>
</dbReference>
<keyword evidence="2" id="KW-0009">Actin-binding</keyword>
<evidence type="ECO:0000313" key="4">
    <source>
        <dbReference type="EMBL" id="KAG8099019.1"/>
    </source>
</evidence>
<comment type="subcellular location">
    <subcellularLocation>
        <location evidence="2">Cytoplasm</location>
        <location evidence="2">Cytoskeleton</location>
    </subcellularLocation>
</comment>
<comment type="function">
    <text evidence="2">Involved in regulation of actin and microtubule organization. Part of a WAVE complex that activates the Arp2/3 complex.</text>
</comment>
<keyword evidence="2" id="KW-0206">Cytoskeleton</keyword>
<dbReference type="GO" id="GO:0034237">
    <property type="term" value="F:protein kinase A regulatory subunit binding"/>
    <property type="evidence" value="ECO:0007669"/>
    <property type="project" value="TreeGrafter"/>
</dbReference>
<feature type="compositionally biased region" description="Polar residues" evidence="3">
    <location>
        <begin position="189"/>
        <end position="205"/>
    </location>
</feature>
<dbReference type="EMBL" id="JAAALK010000079">
    <property type="protein sequence ID" value="KAG8099019.1"/>
    <property type="molecule type" value="Genomic_DNA"/>
</dbReference>
<dbReference type="GO" id="GO:2000601">
    <property type="term" value="P:positive regulation of Arp2/3 complex-mediated actin nucleation"/>
    <property type="evidence" value="ECO:0007669"/>
    <property type="project" value="TreeGrafter"/>
</dbReference>
<reference evidence="4" key="1">
    <citation type="journal article" date="2021" name="bioRxiv">
        <title>Whole Genome Assembly and Annotation of Northern Wild Rice, Zizania palustris L., Supports a Whole Genome Duplication in the Zizania Genus.</title>
        <authorList>
            <person name="Haas M."/>
            <person name="Kono T."/>
            <person name="Macchietto M."/>
            <person name="Millas R."/>
            <person name="McGilp L."/>
            <person name="Shao M."/>
            <person name="Duquette J."/>
            <person name="Hirsch C.N."/>
            <person name="Kimball J."/>
        </authorList>
    </citation>
    <scope>NUCLEOTIDE SEQUENCE</scope>
    <source>
        <tissue evidence="4">Fresh leaf tissue</tissue>
    </source>
</reference>
<feature type="region of interest" description="Disordered" evidence="3">
    <location>
        <begin position="184"/>
        <end position="228"/>
    </location>
</feature>
<evidence type="ECO:0000256" key="2">
    <source>
        <dbReference type="RuleBase" id="RU367034"/>
    </source>
</evidence>
<keyword evidence="2" id="KW-0963">Cytoplasm</keyword>
<protein>
    <recommendedName>
        <fullName evidence="2">Protein SCAR</fullName>
    </recommendedName>
    <alternativeName>
        <fullName evidence="2">Protein WAVE</fullName>
    </alternativeName>
</protein>
<dbReference type="GO" id="GO:0003779">
    <property type="term" value="F:actin binding"/>
    <property type="evidence" value="ECO:0007669"/>
    <property type="project" value="UniProtKB-UniRule"/>
</dbReference>
<comment type="similarity">
    <text evidence="1 2">Belongs to the SCAR/WAVE family.</text>
</comment>
<sequence length="818" mass="90379">MASRASRESYYGGGIELDDGGVAGFVGILRQLGDLAQLAADVFQGLHDEAMATSQRGHHLALRLKQLDQHSPALHHQDCCSVCSCISHKKFEHCLCVASNTACVAERVQWRANVMLKRGVVAGGIIPAFIFERIHRCRRPPQLSLLDKFDPHGEGACLKRYTDPSFFRSDSACSTKLIQTTKAPPKVQSEASSQVNVPSTGSPEPTTKDIKACGGTGTGTASASGERSCELERTSSFEAWLSPNAPIVRHDENEITEEEEEEEEAPLRYACNNCKEDSNTYNLYNCNKAVSSKRSRYRGGVELIASRVSRLLFGKRKDPLAPADSFRYIPTKSKLHELEPDTNREGDIAPAPAPPSPDALLHVLTDHRYVHTTKGSSEDVPALAEAASVPLPTATKQSDDPYEACYDALLDEVLRQPIARQERNGSSVDKPCSPRSITQEHFGPDERQVLSTSVPPGNADVVPPLPPIPPMQWLSVKAHSGSRVTSPKIRSFRPQSPATNHAAGSNCLLPDPVMKQLETEIVQESILASHTEIACPSDSDVNSTVDISSRDRICRHEFPGKDSEEIRHQDSFRNCAFQPSEGEILKTRPELADKKSDPRVEIQIQRGEKHQTVSGNGDSDCNDKHKLSTEGLGESYRDLHRMGDIVSATHCNEPQVDAHNSLLDHHIDEEHDGNVHVESVFFSAVQQLTNMNPPSVPRPKYSLLEVGFQDRSTVCFFLFFFLQLQETFRRLTTKCLQVRTTPGLIYPSRKLSGQKSILVQEMNDKSYSLKPVPGSGSNVTVDHRNSKVATIMQRADHMRQARADNNDMDTEDSWSDSD</sequence>
<feature type="region of interest" description="Disordered" evidence="3">
    <location>
        <begin position="486"/>
        <end position="505"/>
    </location>
</feature>
<dbReference type="InterPro" id="IPR028288">
    <property type="entry name" value="SCAR/WAVE_fam"/>
</dbReference>
<name>A0A8J5X0V9_ZIZPA</name>
<keyword evidence="5" id="KW-1185">Reference proteome</keyword>
<reference evidence="4" key="2">
    <citation type="submission" date="2021-02" db="EMBL/GenBank/DDBJ databases">
        <authorList>
            <person name="Kimball J.A."/>
            <person name="Haas M.W."/>
            <person name="Macchietto M."/>
            <person name="Kono T."/>
            <person name="Duquette J."/>
            <person name="Shao M."/>
        </authorList>
    </citation>
    <scope>NUCLEOTIDE SEQUENCE</scope>
    <source>
        <tissue evidence="4">Fresh leaf tissue</tissue>
    </source>
</reference>
<dbReference type="GO" id="GO:0030036">
    <property type="term" value="P:actin cytoskeleton organization"/>
    <property type="evidence" value="ECO:0007669"/>
    <property type="project" value="UniProtKB-UniRule"/>
</dbReference>
<proteinExistence type="inferred from homology"/>
<organism evidence="4 5">
    <name type="scientific">Zizania palustris</name>
    <name type="common">Northern wild rice</name>
    <dbReference type="NCBI Taxonomy" id="103762"/>
    <lineage>
        <taxon>Eukaryota</taxon>
        <taxon>Viridiplantae</taxon>
        <taxon>Streptophyta</taxon>
        <taxon>Embryophyta</taxon>
        <taxon>Tracheophyta</taxon>
        <taxon>Spermatophyta</taxon>
        <taxon>Magnoliopsida</taxon>
        <taxon>Liliopsida</taxon>
        <taxon>Poales</taxon>
        <taxon>Poaceae</taxon>
        <taxon>BOP clade</taxon>
        <taxon>Oryzoideae</taxon>
        <taxon>Oryzeae</taxon>
        <taxon>Zizaniinae</taxon>
        <taxon>Zizania</taxon>
    </lineage>
</organism>
<evidence type="ECO:0000256" key="1">
    <source>
        <dbReference type="ARBA" id="ARBA00006993"/>
    </source>
</evidence>
<dbReference type="OrthoDB" id="1929108at2759"/>
<dbReference type="Proteomes" id="UP000729402">
    <property type="component" value="Unassembled WGS sequence"/>
</dbReference>
<comment type="caution">
    <text evidence="4">The sequence shown here is derived from an EMBL/GenBank/DDBJ whole genome shotgun (WGS) entry which is preliminary data.</text>
</comment>
<evidence type="ECO:0000256" key="3">
    <source>
        <dbReference type="SAM" id="MobiDB-lite"/>
    </source>
</evidence>
<evidence type="ECO:0000313" key="5">
    <source>
        <dbReference type="Proteomes" id="UP000729402"/>
    </source>
</evidence>
<feature type="compositionally biased region" description="Acidic residues" evidence="3">
    <location>
        <begin position="806"/>
        <end position="818"/>
    </location>
</feature>
<feature type="region of interest" description="Disordered" evidence="3">
    <location>
        <begin position="418"/>
        <end position="445"/>
    </location>
</feature>
<feature type="region of interest" description="Disordered" evidence="3">
    <location>
        <begin position="798"/>
        <end position="818"/>
    </location>
</feature>
<feature type="compositionally biased region" description="Polar residues" evidence="3">
    <location>
        <begin position="493"/>
        <end position="503"/>
    </location>
</feature>
<dbReference type="PANTHER" id="PTHR12902:SF1">
    <property type="entry name" value="WISKOTT-ALDRICH SYNDROME PROTEIN FAMILY MEMBER"/>
    <property type="match status" value="1"/>
</dbReference>